<sequence>MTDVIYLIAPAGHPNFGDEFIVSSWLRELAYRRPRARVILDCHSPGSAAVLHYAAHPDLTVTDTVWRLANQCSSPAEVATAVADPTRLPTLIPGLNLAKSVDVVHVLGGGWVTDLWPQHIRVIAAAASLGRDGARRFATGMGLFPGHGSAGELAHWWSLFDVLTVRDTPSLDFAPALPGEDDSWLAAADPRARGGLGHGPEDARLRGTIVSAQSDLLRIPVEELAQRIVRQLRELGTTGDDLAFVECIPGGDWVVWDAMCRLDPELTAGARYVGFDDLWAHGLPARAGQTWISTRFHPHLIAAARGAQGIAVSVHERDYYEVKHASVSSGWPVTDLAEPTRPGPGVEDVTGRREAAVELAEDLYPGARRGMLSRVFRRG</sequence>
<protein>
    <submittedName>
        <fullName evidence="2">Polysaccharide pyruvyl transferase family protein</fullName>
    </submittedName>
</protein>
<dbReference type="Pfam" id="PF04230">
    <property type="entry name" value="PS_pyruv_trans"/>
    <property type="match status" value="1"/>
</dbReference>
<organism evidence="2 3">
    <name type="scientific">Corynebacterium nasicanis</name>
    <dbReference type="NCBI Taxonomy" id="1448267"/>
    <lineage>
        <taxon>Bacteria</taxon>
        <taxon>Bacillati</taxon>
        <taxon>Actinomycetota</taxon>
        <taxon>Actinomycetes</taxon>
        <taxon>Mycobacteriales</taxon>
        <taxon>Corynebacteriaceae</taxon>
        <taxon>Corynebacterium</taxon>
    </lineage>
</organism>
<keyword evidence="2" id="KW-0808">Transferase</keyword>
<name>A0ABW1QEE2_9CORY</name>
<dbReference type="GO" id="GO:0016740">
    <property type="term" value="F:transferase activity"/>
    <property type="evidence" value="ECO:0007669"/>
    <property type="project" value="UniProtKB-KW"/>
</dbReference>
<dbReference type="Proteomes" id="UP001596244">
    <property type="component" value="Unassembled WGS sequence"/>
</dbReference>
<dbReference type="RefSeq" id="WP_377002170.1">
    <property type="nucleotide sequence ID" value="NZ_JBHSQE010000009.1"/>
</dbReference>
<dbReference type="EMBL" id="JBHSQE010000009">
    <property type="protein sequence ID" value="MFC6147563.1"/>
    <property type="molecule type" value="Genomic_DNA"/>
</dbReference>
<reference evidence="3" key="1">
    <citation type="journal article" date="2019" name="Int. J. Syst. Evol. Microbiol.">
        <title>The Global Catalogue of Microorganisms (GCM) 10K type strain sequencing project: providing services to taxonomists for standard genome sequencing and annotation.</title>
        <authorList>
            <consortium name="The Broad Institute Genomics Platform"/>
            <consortium name="The Broad Institute Genome Sequencing Center for Infectious Disease"/>
            <person name="Wu L."/>
            <person name="Ma J."/>
        </authorList>
    </citation>
    <scope>NUCLEOTIDE SEQUENCE [LARGE SCALE GENOMIC DNA]</scope>
    <source>
        <strain evidence="3">CCUG 51943</strain>
    </source>
</reference>
<evidence type="ECO:0000313" key="2">
    <source>
        <dbReference type="EMBL" id="MFC6147563.1"/>
    </source>
</evidence>
<keyword evidence="3" id="KW-1185">Reference proteome</keyword>
<gene>
    <name evidence="2" type="ORF">ACFPUZ_12190</name>
</gene>
<dbReference type="InterPro" id="IPR007345">
    <property type="entry name" value="Polysacch_pyruvyl_Trfase"/>
</dbReference>
<proteinExistence type="predicted"/>
<feature type="domain" description="Polysaccharide pyruvyl transferase" evidence="1">
    <location>
        <begin position="15"/>
        <end position="172"/>
    </location>
</feature>
<evidence type="ECO:0000313" key="3">
    <source>
        <dbReference type="Proteomes" id="UP001596244"/>
    </source>
</evidence>
<comment type="caution">
    <text evidence="2">The sequence shown here is derived from an EMBL/GenBank/DDBJ whole genome shotgun (WGS) entry which is preliminary data.</text>
</comment>
<accession>A0ABW1QEE2</accession>
<evidence type="ECO:0000259" key="1">
    <source>
        <dbReference type="Pfam" id="PF04230"/>
    </source>
</evidence>